<gene>
    <name evidence="1" type="ORF">UFOVP1246_45</name>
</gene>
<sequence>MPEVALDKFDTICAVARKTERVIRDYFVSAGGAGEYTLPKDYEDLVLALESAGLLVSNLDCCFLCPSPAHYGSSYCSGHLDLIEHECERNRLFD</sequence>
<dbReference type="EMBL" id="LR797193">
    <property type="protein sequence ID" value="CAB4193129.1"/>
    <property type="molecule type" value="Genomic_DNA"/>
</dbReference>
<organism evidence="1">
    <name type="scientific">uncultured Caudovirales phage</name>
    <dbReference type="NCBI Taxonomy" id="2100421"/>
    <lineage>
        <taxon>Viruses</taxon>
        <taxon>Duplodnaviria</taxon>
        <taxon>Heunggongvirae</taxon>
        <taxon>Uroviricota</taxon>
        <taxon>Caudoviricetes</taxon>
        <taxon>Peduoviridae</taxon>
        <taxon>Maltschvirus</taxon>
        <taxon>Maltschvirus maltsch</taxon>
    </lineage>
</organism>
<reference evidence="1" key="1">
    <citation type="submission" date="2020-05" db="EMBL/GenBank/DDBJ databases">
        <authorList>
            <person name="Chiriac C."/>
            <person name="Salcher M."/>
            <person name="Ghai R."/>
            <person name="Kavagutti S V."/>
        </authorList>
    </citation>
    <scope>NUCLEOTIDE SEQUENCE</scope>
</reference>
<accession>A0A6J5R870</accession>
<protein>
    <submittedName>
        <fullName evidence="1">Uncharacterized protein</fullName>
    </submittedName>
</protein>
<proteinExistence type="predicted"/>
<evidence type="ECO:0000313" key="1">
    <source>
        <dbReference type="EMBL" id="CAB4193129.1"/>
    </source>
</evidence>
<name>A0A6J5R870_9CAUD</name>